<dbReference type="AlphaFoldDB" id="A0A9D1ST27"/>
<dbReference type="InterPro" id="IPR011765">
    <property type="entry name" value="Pept_M16_N"/>
</dbReference>
<dbReference type="InterPro" id="IPR011249">
    <property type="entry name" value="Metalloenz_LuxS/M16"/>
</dbReference>
<accession>A0A9D1ST27</accession>
<dbReference type="PANTHER" id="PTHR11851:SF49">
    <property type="entry name" value="MITOCHONDRIAL-PROCESSING PEPTIDASE SUBUNIT ALPHA"/>
    <property type="match status" value="1"/>
</dbReference>
<dbReference type="GO" id="GO:0004222">
    <property type="term" value="F:metalloendopeptidase activity"/>
    <property type="evidence" value="ECO:0007669"/>
    <property type="project" value="InterPro"/>
</dbReference>
<comment type="caution">
    <text evidence="5">The sequence shown here is derived from an EMBL/GenBank/DDBJ whole genome shotgun (WGS) entry which is preliminary data.</text>
</comment>
<comment type="similarity">
    <text evidence="1 2">Belongs to the peptidase M16 family.</text>
</comment>
<evidence type="ECO:0000256" key="2">
    <source>
        <dbReference type="RuleBase" id="RU004447"/>
    </source>
</evidence>
<evidence type="ECO:0000259" key="4">
    <source>
        <dbReference type="Pfam" id="PF05193"/>
    </source>
</evidence>
<reference evidence="5" key="2">
    <citation type="journal article" date="2021" name="PeerJ">
        <title>Extensive microbial diversity within the chicken gut microbiome revealed by metagenomics and culture.</title>
        <authorList>
            <person name="Gilroy R."/>
            <person name="Ravi A."/>
            <person name="Getino M."/>
            <person name="Pursley I."/>
            <person name="Horton D.L."/>
            <person name="Alikhan N.F."/>
            <person name="Baker D."/>
            <person name="Gharbi K."/>
            <person name="Hall N."/>
            <person name="Watson M."/>
            <person name="Adriaenssens E.M."/>
            <person name="Foster-Nyarko E."/>
            <person name="Jarju S."/>
            <person name="Secka A."/>
            <person name="Antonio M."/>
            <person name="Oren A."/>
            <person name="Chaudhuri R.R."/>
            <person name="La Ragione R."/>
            <person name="Hildebrand F."/>
            <person name="Pallen M.J."/>
        </authorList>
    </citation>
    <scope>NUCLEOTIDE SEQUENCE</scope>
    <source>
        <strain evidence="5">ChiGjej2B2-16831</strain>
    </source>
</reference>
<dbReference type="SUPFAM" id="SSF63411">
    <property type="entry name" value="LuxS/MPP-like metallohydrolase"/>
    <property type="match status" value="2"/>
</dbReference>
<dbReference type="PANTHER" id="PTHR11851">
    <property type="entry name" value="METALLOPROTEASE"/>
    <property type="match status" value="1"/>
</dbReference>
<reference evidence="5" key="1">
    <citation type="submission" date="2020-10" db="EMBL/GenBank/DDBJ databases">
        <authorList>
            <person name="Gilroy R."/>
        </authorList>
    </citation>
    <scope>NUCLEOTIDE SEQUENCE</scope>
    <source>
        <strain evidence="5">ChiGjej2B2-16831</strain>
    </source>
</reference>
<protein>
    <submittedName>
        <fullName evidence="5">Insulinase family protein</fullName>
    </submittedName>
</protein>
<dbReference type="InterPro" id="IPR007863">
    <property type="entry name" value="Peptidase_M16_C"/>
</dbReference>
<organism evidence="5 6">
    <name type="scientific">Candidatus Aphodomorpha intestinavium</name>
    <dbReference type="NCBI Taxonomy" id="2840672"/>
    <lineage>
        <taxon>Bacteria</taxon>
        <taxon>Bacillati</taxon>
        <taxon>Bacillota</taxon>
        <taxon>Clostridia</taxon>
        <taxon>Eubacteriales</taxon>
        <taxon>Candidatus Aphodomorpha</taxon>
    </lineage>
</organism>
<evidence type="ECO:0000259" key="3">
    <source>
        <dbReference type="Pfam" id="PF00675"/>
    </source>
</evidence>
<name>A0A9D1ST27_9FIRM</name>
<proteinExistence type="inferred from homology"/>
<feature type="domain" description="Peptidase M16 N-terminal" evidence="3">
    <location>
        <begin position="12"/>
        <end position="159"/>
    </location>
</feature>
<evidence type="ECO:0000313" key="5">
    <source>
        <dbReference type="EMBL" id="HIU94748.1"/>
    </source>
</evidence>
<dbReference type="Pfam" id="PF00675">
    <property type="entry name" value="Peptidase_M16"/>
    <property type="match status" value="1"/>
</dbReference>
<dbReference type="Pfam" id="PF05193">
    <property type="entry name" value="Peptidase_M16_C"/>
    <property type="match status" value="1"/>
</dbReference>
<sequence>MTKIVKLQNGVRVAMERMEHVRSVSVGVWINTGSVREGADEGGASHFIEHMAFKGTPTRTAEQIAAEMDAVGGSINAFTSKECTCFHAKVLDEDLPLAVDVLLDIAFRASFDPEELEREKRVITEEILMTEDSPEDLTAERANALFFDGHPLARPILGTRESVAAFDRGRLLAYRGAHYTAANTVVACAGHFSEQALLALLEDKLALPDGAPAPQLAGGFPGGARAECLQKDIEQVHLTLMLPGFARESDGQYPLAILSNIIGGSMSSRLFQNIREKRGLAYSIYSYPLFCASTGALALYAGTGGEQAVEVVSLMREELERIRRGGVERAEFERCRAQLRVSYLLGLESSGALMNVIGKTALLQEREYRMEDTLNRIECVTIEDIMRIIPLVLDESQMCASFVGRVDGQRDALLAALR</sequence>
<dbReference type="GO" id="GO:0006508">
    <property type="term" value="P:proteolysis"/>
    <property type="evidence" value="ECO:0007669"/>
    <property type="project" value="InterPro"/>
</dbReference>
<dbReference type="GO" id="GO:0046872">
    <property type="term" value="F:metal ion binding"/>
    <property type="evidence" value="ECO:0007669"/>
    <property type="project" value="InterPro"/>
</dbReference>
<dbReference type="Gene3D" id="3.30.830.10">
    <property type="entry name" value="Metalloenzyme, LuxS/M16 peptidase-like"/>
    <property type="match status" value="2"/>
</dbReference>
<gene>
    <name evidence="5" type="ORF">IAD24_06265</name>
</gene>
<feature type="domain" description="Peptidase M16 C-terminal" evidence="4">
    <location>
        <begin position="166"/>
        <end position="339"/>
    </location>
</feature>
<evidence type="ECO:0000256" key="1">
    <source>
        <dbReference type="ARBA" id="ARBA00007261"/>
    </source>
</evidence>
<dbReference type="InterPro" id="IPR001431">
    <property type="entry name" value="Pept_M16_Zn_BS"/>
</dbReference>
<evidence type="ECO:0000313" key="6">
    <source>
        <dbReference type="Proteomes" id="UP000824128"/>
    </source>
</evidence>
<dbReference type="PROSITE" id="PS00143">
    <property type="entry name" value="INSULINASE"/>
    <property type="match status" value="1"/>
</dbReference>
<dbReference type="InterPro" id="IPR050361">
    <property type="entry name" value="MPP/UQCRC_Complex"/>
</dbReference>
<dbReference type="EMBL" id="DVNZ01000199">
    <property type="protein sequence ID" value="HIU94748.1"/>
    <property type="molecule type" value="Genomic_DNA"/>
</dbReference>
<dbReference type="Proteomes" id="UP000824128">
    <property type="component" value="Unassembled WGS sequence"/>
</dbReference>